<evidence type="ECO:0000313" key="2">
    <source>
        <dbReference type="EMBL" id="QDV83606.1"/>
    </source>
</evidence>
<dbReference type="Gene3D" id="2.60.120.620">
    <property type="entry name" value="q2cbj1_9rhob like domain"/>
    <property type="match status" value="1"/>
</dbReference>
<keyword evidence="2" id="KW-0560">Oxidoreductase</keyword>
<keyword evidence="3" id="KW-1185">Reference proteome</keyword>
<protein>
    <submittedName>
        <fullName evidence="2">Phytanoyl-CoA dioxygenase (PhyH)</fullName>
    </submittedName>
</protein>
<dbReference type="InterPro" id="IPR008775">
    <property type="entry name" value="Phytyl_CoA_dOase-like"/>
</dbReference>
<sequence length="279" mass="31805">MSTPISQLDREQYQRDGFLLRKSLFDAQEIDLLHRSAREDKQLDDHAFGRADGEGGTVRLSLWNHPGQGIYGAFARCHRMVDTAEQLLDDEPYHYHSKMIMKDARVGGAWAWHQDYGYWYANGVLTPNLVSAFIAVDPATRENGCLQVIRGSHHCGRIHHQLTGDQAGADVERVAEILKRMELIYVEMDPGDVLFFHSNLLHRSDQNKSAHSRWSMICCYNAKSNDPYKDSHHPRYTPIDRLDDSAIKQIGVKRFDTDTAEAAFLDPNHDASAKSLRDE</sequence>
<dbReference type="EMBL" id="CP036432">
    <property type="protein sequence ID" value="QDV83606.1"/>
    <property type="molecule type" value="Genomic_DNA"/>
</dbReference>
<comment type="cofactor">
    <cofactor evidence="1">
        <name>Fe(2+)</name>
        <dbReference type="ChEBI" id="CHEBI:29033"/>
    </cofactor>
</comment>
<accession>A0ABX5XP51</accession>
<keyword evidence="2" id="KW-0223">Dioxygenase</keyword>
<evidence type="ECO:0000256" key="1">
    <source>
        <dbReference type="ARBA" id="ARBA00001954"/>
    </source>
</evidence>
<dbReference type="SUPFAM" id="SSF51197">
    <property type="entry name" value="Clavaminate synthase-like"/>
    <property type="match status" value="1"/>
</dbReference>
<organism evidence="2 3">
    <name type="scientific">Stieleria magnilauensis</name>
    <dbReference type="NCBI Taxonomy" id="2527963"/>
    <lineage>
        <taxon>Bacteria</taxon>
        <taxon>Pseudomonadati</taxon>
        <taxon>Planctomycetota</taxon>
        <taxon>Planctomycetia</taxon>
        <taxon>Pirellulales</taxon>
        <taxon>Pirellulaceae</taxon>
        <taxon>Stieleria</taxon>
    </lineage>
</organism>
<dbReference type="RefSeq" id="WP_145210682.1">
    <property type="nucleotide sequence ID" value="NZ_CP036432.1"/>
</dbReference>
<evidence type="ECO:0000313" key="3">
    <source>
        <dbReference type="Proteomes" id="UP000318081"/>
    </source>
</evidence>
<proteinExistence type="predicted"/>
<name>A0ABX5XP51_9BACT</name>
<reference evidence="2 3" key="1">
    <citation type="submission" date="2019-02" db="EMBL/GenBank/DDBJ databases">
        <title>Deep-cultivation of Planctomycetes and their phenomic and genomic characterization uncovers novel biology.</title>
        <authorList>
            <person name="Wiegand S."/>
            <person name="Jogler M."/>
            <person name="Boedeker C."/>
            <person name="Pinto D."/>
            <person name="Vollmers J."/>
            <person name="Rivas-Marin E."/>
            <person name="Kohn T."/>
            <person name="Peeters S.H."/>
            <person name="Heuer A."/>
            <person name="Rast P."/>
            <person name="Oberbeckmann S."/>
            <person name="Bunk B."/>
            <person name="Jeske O."/>
            <person name="Meyerdierks A."/>
            <person name="Storesund J.E."/>
            <person name="Kallscheuer N."/>
            <person name="Luecker S."/>
            <person name="Lage O.M."/>
            <person name="Pohl T."/>
            <person name="Merkel B.J."/>
            <person name="Hornburger P."/>
            <person name="Mueller R.-W."/>
            <person name="Bruemmer F."/>
            <person name="Labrenz M."/>
            <person name="Spormann A.M."/>
            <person name="Op den Camp H."/>
            <person name="Overmann J."/>
            <person name="Amann R."/>
            <person name="Jetten M.S.M."/>
            <person name="Mascher T."/>
            <person name="Medema M.H."/>
            <person name="Devos D.P."/>
            <person name="Kaster A.-K."/>
            <person name="Ovreas L."/>
            <person name="Rohde M."/>
            <person name="Galperin M.Y."/>
            <person name="Jogler C."/>
        </authorList>
    </citation>
    <scope>NUCLEOTIDE SEQUENCE [LARGE SCALE GENOMIC DNA]</scope>
    <source>
        <strain evidence="2 3">TBK1r</strain>
    </source>
</reference>
<dbReference type="PANTHER" id="PTHR20883:SF48">
    <property type="entry name" value="ECTOINE DIOXYGENASE"/>
    <property type="match status" value="1"/>
</dbReference>
<dbReference type="Pfam" id="PF05721">
    <property type="entry name" value="PhyH"/>
    <property type="match status" value="1"/>
</dbReference>
<dbReference type="PANTHER" id="PTHR20883">
    <property type="entry name" value="PHYTANOYL-COA DIOXYGENASE DOMAIN CONTAINING 1"/>
    <property type="match status" value="1"/>
</dbReference>
<dbReference type="Proteomes" id="UP000318081">
    <property type="component" value="Chromosome"/>
</dbReference>
<gene>
    <name evidence="2" type="ORF">TBK1r_25480</name>
</gene>
<dbReference type="GO" id="GO:0051213">
    <property type="term" value="F:dioxygenase activity"/>
    <property type="evidence" value="ECO:0007669"/>
    <property type="project" value="UniProtKB-KW"/>
</dbReference>